<comment type="cofactor">
    <cofactor evidence="1">
        <name>Mg(2+)</name>
        <dbReference type="ChEBI" id="CHEBI:18420"/>
    </cofactor>
</comment>
<evidence type="ECO:0000256" key="7">
    <source>
        <dbReference type="ARBA" id="ARBA00022840"/>
    </source>
</evidence>
<keyword evidence="7" id="KW-0067">ATP-binding</keyword>
<keyword evidence="5" id="KW-0547">Nucleotide-binding</keyword>
<accession>A0A501PHC6</accession>
<keyword evidence="10" id="KW-0594">Phospholipid biosynthesis</keyword>
<evidence type="ECO:0000256" key="6">
    <source>
        <dbReference type="ARBA" id="ARBA00022777"/>
    </source>
</evidence>
<keyword evidence="3" id="KW-0808">Transferase</keyword>
<dbReference type="Proteomes" id="UP000319148">
    <property type="component" value="Unassembled WGS sequence"/>
</dbReference>
<dbReference type="InterPro" id="IPR017438">
    <property type="entry name" value="ATP-NAD_kinase_N"/>
</dbReference>
<dbReference type="EMBL" id="VFIY01000014">
    <property type="protein sequence ID" value="TPD59411.1"/>
    <property type="molecule type" value="Genomic_DNA"/>
</dbReference>
<keyword evidence="14" id="KW-1185">Reference proteome</keyword>
<dbReference type="GO" id="GO:0046872">
    <property type="term" value="F:metal ion binding"/>
    <property type="evidence" value="ECO:0007669"/>
    <property type="project" value="UniProtKB-KW"/>
</dbReference>
<evidence type="ECO:0000256" key="1">
    <source>
        <dbReference type="ARBA" id="ARBA00001946"/>
    </source>
</evidence>
<dbReference type="OrthoDB" id="9815110at2"/>
<keyword evidence="8" id="KW-0460">Magnesium</keyword>
<keyword evidence="2" id="KW-0444">Lipid biosynthesis</keyword>
<proteinExistence type="predicted"/>
<keyword evidence="4" id="KW-0479">Metal-binding</keyword>
<dbReference type="Pfam" id="PF00781">
    <property type="entry name" value="DAGK_cat"/>
    <property type="match status" value="1"/>
</dbReference>
<dbReference type="InterPro" id="IPR016064">
    <property type="entry name" value="NAD/diacylglycerol_kinase_sf"/>
</dbReference>
<comment type="caution">
    <text evidence="13">The sequence shown here is derived from an EMBL/GenBank/DDBJ whole genome shotgun (WGS) entry which is preliminary data.</text>
</comment>
<feature type="domain" description="DAGKc" evidence="12">
    <location>
        <begin position="10"/>
        <end position="139"/>
    </location>
</feature>
<evidence type="ECO:0000259" key="12">
    <source>
        <dbReference type="PROSITE" id="PS50146"/>
    </source>
</evidence>
<evidence type="ECO:0000256" key="8">
    <source>
        <dbReference type="ARBA" id="ARBA00022842"/>
    </source>
</evidence>
<keyword evidence="11" id="KW-1208">Phospholipid metabolism</keyword>
<dbReference type="InterPro" id="IPR045540">
    <property type="entry name" value="YegS/DAGK_C"/>
</dbReference>
<evidence type="ECO:0000256" key="2">
    <source>
        <dbReference type="ARBA" id="ARBA00022516"/>
    </source>
</evidence>
<dbReference type="NCBIfam" id="TIGR00147">
    <property type="entry name" value="YegS/Rv2252/BmrU family lipid kinase"/>
    <property type="match status" value="1"/>
</dbReference>
<evidence type="ECO:0000256" key="11">
    <source>
        <dbReference type="ARBA" id="ARBA00023264"/>
    </source>
</evidence>
<evidence type="ECO:0000256" key="5">
    <source>
        <dbReference type="ARBA" id="ARBA00022741"/>
    </source>
</evidence>
<dbReference type="SMART" id="SM00046">
    <property type="entry name" value="DAGKc"/>
    <property type="match status" value="1"/>
</dbReference>
<dbReference type="SUPFAM" id="SSF111331">
    <property type="entry name" value="NAD kinase/diacylglycerol kinase-like"/>
    <property type="match status" value="1"/>
</dbReference>
<evidence type="ECO:0000256" key="10">
    <source>
        <dbReference type="ARBA" id="ARBA00023209"/>
    </source>
</evidence>
<dbReference type="Pfam" id="PF19279">
    <property type="entry name" value="YegS_C"/>
    <property type="match status" value="1"/>
</dbReference>
<organism evidence="13 14">
    <name type="scientific">Emcibacter nanhaiensis</name>
    <dbReference type="NCBI Taxonomy" id="1505037"/>
    <lineage>
        <taxon>Bacteria</taxon>
        <taxon>Pseudomonadati</taxon>
        <taxon>Pseudomonadota</taxon>
        <taxon>Alphaproteobacteria</taxon>
        <taxon>Emcibacterales</taxon>
        <taxon>Emcibacteraceae</taxon>
        <taxon>Emcibacter</taxon>
    </lineage>
</organism>
<dbReference type="InterPro" id="IPR005218">
    <property type="entry name" value="Diacylglycerol/lipid_kinase"/>
</dbReference>
<dbReference type="GO" id="GO:0005524">
    <property type="term" value="F:ATP binding"/>
    <property type="evidence" value="ECO:0007669"/>
    <property type="project" value="UniProtKB-KW"/>
</dbReference>
<dbReference type="PANTHER" id="PTHR12358:SF106">
    <property type="entry name" value="LIPID KINASE YEGS"/>
    <property type="match status" value="1"/>
</dbReference>
<evidence type="ECO:0000313" key="13">
    <source>
        <dbReference type="EMBL" id="TPD59411.1"/>
    </source>
</evidence>
<keyword evidence="9" id="KW-0443">Lipid metabolism</keyword>
<evidence type="ECO:0000256" key="9">
    <source>
        <dbReference type="ARBA" id="ARBA00023098"/>
    </source>
</evidence>
<dbReference type="PANTHER" id="PTHR12358">
    <property type="entry name" value="SPHINGOSINE KINASE"/>
    <property type="match status" value="1"/>
</dbReference>
<evidence type="ECO:0000313" key="14">
    <source>
        <dbReference type="Proteomes" id="UP000319148"/>
    </source>
</evidence>
<dbReference type="InterPro" id="IPR001206">
    <property type="entry name" value="Diacylglycerol_kinase_cat_dom"/>
</dbReference>
<reference evidence="14" key="1">
    <citation type="submission" date="2019-06" db="EMBL/GenBank/DDBJ databases">
        <title>The complete genome of Emcibacter congregatus ZYLT.</title>
        <authorList>
            <person name="Zhao Z."/>
        </authorList>
    </citation>
    <scope>NUCLEOTIDE SEQUENCE [LARGE SCALE GENOMIC DNA]</scope>
    <source>
        <strain evidence="14">MCCC 1A06723</strain>
    </source>
</reference>
<protein>
    <submittedName>
        <fullName evidence="13">Diacylglycerol kinase family lipid kinase</fullName>
    </submittedName>
</protein>
<gene>
    <name evidence="13" type="ORF">FIV46_11495</name>
</gene>
<dbReference type="GO" id="GO:0008654">
    <property type="term" value="P:phospholipid biosynthetic process"/>
    <property type="evidence" value="ECO:0007669"/>
    <property type="project" value="UniProtKB-KW"/>
</dbReference>
<dbReference type="Gene3D" id="2.60.200.40">
    <property type="match status" value="1"/>
</dbReference>
<dbReference type="RefSeq" id="WP_139941074.1">
    <property type="nucleotide sequence ID" value="NZ_JBHSYP010000006.1"/>
</dbReference>
<dbReference type="InterPro" id="IPR050187">
    <property type="entry name" value="Lipid_Phosphate_FormReg"/>
</dbReference>
<keyword evidence="6 13" id="KW-0418">Kinase</keyword>
<dbReference type="AlphaFoldDB" id="A0A501PHC6"/>
<name>A0A501PHC6_9PROT</name>
<dbReference type="Gene3D" id="3.40.50.10330">
    <property type="entry name" value="Probable inorganic polyphosphate/atp-NAD kinase, domain 1"/>
    <property type="match status" value="1"/>
</dbReference>
<dbReference type="PROSITE" id="PS50146">
    <property type="entry name" value="DAGK"/>
    <property type="match status" value="1"/>
</dbReference>
<dbReference type="GO" id="GO:0016301">
    <property type="term" value="F:kinase activity"/>
    <property type="evidence" value="ECO:0007669"/>
    <property type="project" value="UniProtKB-KW"/>
</dbReference>
<evidence type="ECO:0000256" key="3">
    <source>
        <dbReference type="ARBA" id="ARBA00022679"/>
    </source>
</evidence>
<sequence>MSAAAAEQSDSRRRITVIYNPGAGRRNLRKFHRVMDRLRRAGCQLVLRETCHSGHAAELARQAIPDAPDVVVAAGGDGTLNEVLNGLYGSTIPLAFLPMGTVNVFAREIGLGRSVDRITDNILHGRRRQIVPGCCNGRYFLLMVSCGLDSHVVHRVNLKLKRLIGGAAYGIRFLQYMFSYPDLQMTVTADGRDYRTSSVIVSRGKLYGGSMVLVPHADLYTPSLQVVMLHKKGLRALLSYGWSFLNRRLWLRSDVTTVEARQVSISSEQDHPYQMDGDPAGRLPAEIRLAEQPVSCIIPEKTPT</sequence>
<evidence type="ECO:0000256" key="4">
    <source>
        <dbReference type="ARBA" id="ARBA00022723"/>
    </source>
</evidence>
<dbReference type="GO" id="GO:0005886">
    <property type="term" value="C:plasma membrane"/>
    <property type="evidence" value="ECO:0007669"/>
    <property type="project" value="TreeGrafter"/>
</dbReference>